<feature type="coiled-coil region" evidence="1">
    <location>
        <begin position="139"/>
        <end position="268"/>
    </location>
</feature>
<name>A0A9Q1BN46_HOLLE</name>
<evidence type="ECO:0000256" key="1">
    <source>
        <dbReference type="SAM" id="Coils"/>
    </source>
</evidence>
<feature type="coiled-coil region" evidence="1">
    <location>
        <begin position="297"/>
        <end position="398"/>
    </location>
</feature>
<protein>
    <recommendedName>
        <fullName evidence="4">Coiled-coil domain-containing protein 171</fullName>
    </recommendedName>
</protein>
<dbReference type="Gene3D" id="1.10.287.1490">
    <property type="match status" value="1"/>
</dbReference>
<dbReference type="OrthoDB" id="287623at2759"/>
<dbReference type="PANTHER" id="PTHR37476">
    <property type="entry name" value="COILED-COIL DOMAIN-CONTAINING PROTEIN 171"/>
    <property type="match status" value="1"/>
</dbReference>
<feature type="coiled-coil region" evidence="1">
    <location>
        <begin position="608"/>
        <end position="638"/>
    </location>
</feature>
<feature type="coiled-coil region" evidence="1">
    <location>
        <begin position="462"/>
        <end position="510"/>
    </location>
</feature>
<organism evidence="2 3">
    <name type="scientific">Holothuria leucospilota</name>
    <name type="common">Black long sea cucumber</name>
    <name type="synonym">Mertensiothuria leucospilota</name>
    <dbReference type="NCBI Taxonomy" id="206669"/>
    <lineage>
        <taxon>Eukaryota</taxon>
        <taxon>Metazoa</taxon>
        <taxon>Echinodermata</taxon>
        <taxon>Eleutherozoa</taxon>
        <taxon>Echinozoa</taxon>
        <taxon>Holothuroidea</taxon>
        <taxon>Aspidochirotacea</taxon>
        <taxon>Aspidochirotida</taxon>
        <taxon>Holothuriidae</taxon>
        <taxon>Holothuria</taxon>
    </lineage>
</organism>
<evidence type="ECO:0000313" key="2">
    <source>
        <dbReference type="EMBL" id="KAJ8029808.1"/>
    </source>
</evidence>
<proteinExistence type="predicted"/>
<keyword evidence="3" id="KW-1185">Reference proteome</keyword>
<reference evidence="2" key="1">
    <citation type="submission" date="2021-10" db="EMBL/GenBank/DDBJ databases">
        <title>Tropical sea cucumber genome reveals ecological adaptation and Cuvierian tubules defense mechanism.</title>
        <authorList>
            <person name="Chen T."/>
        </authorList>
    </citation>
    <scope>NUCLEOTIDE SEQUENCE</scope>
    <source>
        <strain evidence="2">Nanhai2018</strain>
        <tissue evidence="2">Muscle</tissue>
    </source>
</reference>
<dbReference type="Proteomes" id="UP001152320">
    <property type="component" value="Chromosome 14"/>
</dbReference>
<accession>A0A9Q1BN46</accession>
<comment type="caution">
    <text evidence="2">The sequence shown here is derived from an EMBL/GenBank/DDBJ whole genome shotgun (WGS) entry which is preliminary data.</text>
</comment>
<keyword evidence="1" id="KW-0175">Coiled coil</keyword>
<gene>
    <name evidence="2" type="ORF">HOLleu_29301</name>
</gene>
<feature type="coiled-coil region" evidence="1">
    <location>
        <begin position="61"/>
        <end position="106"/>
    </location>
</feature>
<evidence type="ECO:0008006" key="4">
    <source>
        <dbReference type="Google" id="ProtNLM"/>
    </source>
</evidence>
<sequence>MSTPVDSLNSHISESDDYLVARTPSPMAAEFLQPYQSRNASPSPKPSIIFKSEDYSGFGQLTELRQRINSLEEQRLKLTTSHNEQVTKLEEEVARWRGEVEKGEATRQKLEYELAVIKKSLTREKEVTTQKEHHANLNLQQYQAKTVELTAKNKELAEALTLREKETLQVVETLKKEISEKDSEIKTINEQKEKLRKDKEQVERVFTEQENLYSEAQEKLANLRMERDTQTESVRRQLKDLHYAAEREERFKKEMEVALAKIKSLEESTEAERAAHLETKFNSELIQLRVRDLQGALEVEKAAHSELIRKTEALEKQVSDLELAYSKEQAAANDARSQIERVQNEYSSVKSRLSAEMEGKHAMVSDMSEQLQIHQQSFSELKEELKKARKRQAYLEETYGGCMKELELLIDNVQNMQQPIAKKGRKKSETPSPMEVLEMLRQITTDFQKRLLNASKEVVNLVTRLKTDYEKISQECQQYKEIMWEQYKSNKDLQKKLTVSTKELEKVRQALSEHQTHTAAMKVALQRAEQDHYSEKSKGQDLAEEFIRQLKNLEEQSENRKLYLHGLYQRIHAGPVIPGVDPTKLCDPSWEQLTETVQEQVVSLINAFNQANQKVTHLETALKKKEALLHQVQEAHEDSLYKLKEAGEKREKDWGTQRSKMEKHYEKQLLDLRAKAKKTQESAQHAWQSAQTATSAKSELEASSQHLQELLSTTQDKLNSALISCSLLLGSLWSHRCQMRELIHQRHLLVGQIYRFETLKNHLQQFVSTVSSTMEKESQVKGRLHPLLMFRVGAVTVLAANRLQRLAAQKAAAYEVVPSVKGQTFVLPMYFWPPCLHNLYPDRGRAPGSSQYAVLPLSAWIEEDQLITALQDSVSQVKQELSVEGPADRGVSWQSAHQGLSQVLSKVGTLMSHQLTTRYQSPTVGKVSFGGNGSLVRHLFNGLSRALAISSMGGSSNCFSSQEMLSTLKKHLVNFTQRLYSGEVERRSLRLEVSQLKEDANGVLQAEQRSEALMREIVELKAEAKNLVSKEKFDSVCEELTKALRREEEAQRFLNEQSDQLEELNLKLNVQTTDDLEKQRTIAEAFKGLSDASMDLKRQEQTIHQLKRQIIHLEEEKQSLKDAMRDAENTLKLNNKDKDALLLYLKSIESSVEKSRRSLLHKPDSQSLQFIFNQLSTSATMPGLNLKEPEASIIQNLLQAFTDAQKTAVSKIVMLGDEITSHKQHIASLKKELSAACRREHDGEETLKPCGDPMAMVTSFLPPGKDHGPSLSMHYRSERSYAEEFAPLREAMDYSSQGTPASKTSGVWSMK</sequence>
<evidence type="ECO:0000313" key="3">
    <source>
        <dbReference type="Proteomes" id="UP001152320"/>
    </source>
</evidence>
<feature type="coiled-coil region" evidence="1">
    <location>
        <begin position="1003"/>
        <end position="1137"/>
    </location>
</feature>
<dbReference type="PANTHER" id="PTHR37476:SF1">
    <property type="entry name" value="COILED-COIL DOMAIN-CONTAINING PROTEIN 171"/>
    <property type="match status" value="1"/>
</dbReference>
<dbReference type="EMBL" id="JAIZAY010000014">
    <property type="protein sequence ID" value="KAJ8029808.1"/>
    <property type="molecule type" value="Genomic_DNA"/>
</dbReference>